<keyword evidence="1" id="KW-0812">Transmembrane</keyword>
<accession>A0A517R7N2</accession>
<dbReference type="Pfam" id="PF07596">
    <property type="entry name" value="SBP_bac_10"/>
    <property type="match status" value="1"/>
</dbReference>
<dbReference type="NCBIfam" id="TIGR04294">
    <property type="entry name" value="pre_pil_HX9DG"/>
    <property type="match status" value="1"/>
</dbReference>
<dbReference type="AlphaFoldDB" id="A0A517R7N2"/>
<sequence length="351" mass="37092">MTTRNIRARRGFTLIELLVVIAIIAILIALLLPAVQQAREAARRSQCKNNLKQIGLGLHNYHDTHGVFPPGWVGNDIDGSASIPSGDYEGDTNSNGGGTDIRNGFAWSAFILPQLEQTNLYESMNFNLSIDNAANQAAISTFIPTFACPSDPKLDTWTIVEEGGTLPADALVDLASSNYPGIFGNGGGVNSNPNAIGGVGAELEIDGCEGVDGLGQECQSNGLFSHNSNNQIRDITDGTSNTIMVGERRSLIRNPNCVAESGPFESTWAGVIPEGEEAFARILAVADHPPNFPENTSACSEVHLEDFSSAHTGGAQFILADGHVTFISENIDDAIFGAIGSMNGGEVVGEF</sequence>
<dbReference type="Pfam" id="PF07963">
    <property type="entry name" value="N_methyl"/>
    <property type="match status" value="1"/>
</dbReference>
<dbReference type="PANTHER" id="PTHR30093">
    <property type="entry name" value="GENERAL SECRETION PATHWAY PROTEIN G"/>
    <property type="match status" value="1"/>
</dbReference>
<evidence type="ECO:0000313" key="4">
    <source>
        <dbReference type="Proteomes" id="UP000317318"/>
    </source>
</evidence>
<dbReference type="PANTHER" id="PTHR30093:SF2">
    <property type="entry name" value="TYPE II SECRETION SYSTEM PROTEIN H"/>
    <property type="match status" value="1"/>
</dbReference>
<keyword evidence="4" id="KW-1185">Reference proteome</keyword>
<feature type="domain" description="DUF1559" evidence="2">
    <location>
        <begin position="36"/>
        <end position="333"/>
    </location>
</feature>
<dbReference type="InterPro" id="IPR045584">
    <property type="entry name" value="Pilin-like"/>
</dbReference>
<keyword evidence="1" id="KW-0472">Membrane</keyword>
<dbReference type="OrthoDB" id="255848at2"/>
<dbReference type="RefSeq" id="WP_145365942.1">
    <property type="nucleotide sequence ID" value="NZ_CP036268.1"/>
</dbReference>
<keyword evidence="1" id="KW-1133">Transmembrane helix</keyword>
<feature type="transmembrane region" description="Helical" evidence="1">
    <location>
        <begin position="12"/>
        <end position="35"/>
    </location>
</feature>
<dbReference type="NCBIfam" id="TIGR02532">
    <property type="entry name" value="IV_pilin_GFxxxE"/>
    <property type="match status" value="1"/>
</dbReference>
<name>A0A517R7N2_9PLAN</name>
<dbReference type="Proteomes" id="UP000317318">
    <property type="component" value="Chromosome"/>
</dbReference>
<dbReference type="SUPFAM" id="SSF54523">
    <property type="entry name" value="Pili subunits"/>
    <property type="match status" value="1"/>
</dbReference>
<dbReference type="PROSITE" id="PS00409">
    <property type="entry name" value="PROKAR_NTER_METHYL"/>
    <property type="match status" value="1"/>
</dbReference>
<evidence type="ECO:0000313" key="3">
    <source>
        <dbReference type="EMBL" id="QDT39831.1"/>
    </source>
</evidence>
<evidence type="ECO:0000259" key="2">
    <source>
        <dbReference type="Pfam" id="PF07596"/>
    </source>
</evidence>
<proteinExistence type="predicted"/>
<reference evidence="3 4" key="1">
    <citation type="submission" date="2019-02" db="EMBL/GenBank/DDBJ databases">
        <title>Deep-cultivation of Planctomycetes and their phenomic and genomic characterization uncovers novel biology.</title>
        <authorList>
            <person name="Wiegand S."/>
            <person name="Jogler M."/>
            <person name="Boedeker C."/>
            <person name="Pinto D."/>
            <person name="Vollmers J."/>
            <person name="Rivas-Marin E."/>
            <person name="Kohn T."/>
            <person name="Peeters S.H."/>
            <person name="Heuer A."/>
            <person name="Rast P."/>
            <person name="Oberbeckmann S."/>
            <person name="Bunk B."/>
            <person name="Jeske O."/>
            <person name="Meyerdierks A."/>
            <person name="Storesund J.E."/>
            <person name="Kallscheuer N."/>
            <person name="Luecker S."/>
            <person name="Lage O.M."/>
            <person name="Pohl T."/>
            <person name="Merkel B.J."/>
            <person name="Hornburger P."/>
            <person name="Mueller R.-W."/>
            <person name="Bruemmer F."/>
            <person name="Labrenz M."/>
            <person name="Spormann A.M."/>
            <person name="Op den Camp H."/>
            <person name="Overmann J."/>
            <person name="Amann R."/>
            <person name="Jetten M.S.M."/>
            <person name="Mascher T."/>
            <person name="Medema M.H."/>
            <person name="Devos D.P."/>
            <person name="Kaster A.-K."/>
            <person name="Ovreas L."/>
            <person name="Rohde M."/>
            <person name="Galperin M.Y."/>
            <person name="Jogler C."/>
        </authorList>
    </citation>
    <scope>NUCLEOTIDE SEQUENCE [LARGE SCALE GENOMIC DNA]</scope>
    <source>
        <strain evidence="3 4">Pan189</strain>
    </source>
</reference>
<dbReference type="EMBL" id="CP036268">
    <property type="protein sequence ID" value="QDT39831.1"/>
    <property type="molecule type" value="Genomic_DNA"/>
</dbReference>
<dbReference type="InterPro" id="IPR012902">
    <property type="entry name" value="N_methyl_site"/>
</dbReference>
<dbReference type="Gene3D" id="3.30.700.10">
    <property type="entry name" value="Glycoprotein, Type 4 Pilin"/>
    <property type="match status" value="1"/>
</dbReference>
<protein>
    <submittedName>
        <fullName evidence="3">Putative major pilin subunit</fullName>
    </submittedName>
</protein>
<dbReference type="InterPro" id="IPR027558">
    <property type="entry name" value="Pre_pil_HX9DG_C"/>
</dbReference>
<dbReference type="InterPro" id="IPR011453">
    <property type="entry name" value="DUF1559"/>
</dbReference>
<dbReference type="KEGG" id="svp:Pan189_42430"/>
<gene>
    <name evidence="3" type="ORF">Pan189_42430</name>
</gene>
<evidence type="ECO:0000256" key="1">
    <source>
        <dbReference type="SAM" id="Phobius"/>
    </source>
</evidence>
<organism evidence="3 4">
    <name type="scientific">Stratiformator vulcanicus</name>
    <dbReference type="NCBI Taxonomy" id="2527980"/>
    <lineage>
        <taxon>Bacteria</taxon>
        <taxon>Pseudomonadati</taxon>
        <taxon>Planctomycetota</taxon>
        <taxon>Planctomycetia</taxon>
        <taxon>Planctomycetales</taxon>
        <taxon>Planctomycetaceae</taxon>
        <taxon>Stratiformator</taxon>
    </lineage>
</organism>